<keyword evidence="3" id="KW-0645">Protease</keyword>
<dbReference type="Pfam" id="PF05951">
    <property type="entry name" value="Peptidase_M15_2"/>
    <property type="match status" value="1"/>
</dbReference>
<protein>
    <recommendedName>
        <fullName evidence="11">Murein endopeptidase K</fullName>
    </recommendedName>
</protein>
<keyword evidence="5 12" id="KW-0732">Signal</keyword>
<evidence type="ECO:0000256" key="7">
    <source>
        <dbReference type="ARBA" id="ARBA00022833"/>
    </source>
</evidence>
<evidence type="ECO:0000256" key="4">
    <source>
        <dbReference type="ARBA" id="ARBA00022723"/>
    </source>
</evidence>
<organism evidence="13 14">
    <name type="scientific">Pendulispora albinea</name>
    <dbReference type="NCBI Taxonomy" id="2741071"/>
    <lineage>
        <taxon>Bacteria</taxon>
        <taxon>Pseudomonadati</taxon>
        <taxon>Myxococcota</taxon>
        <taxon>Myxococcia</taxon>
        <taxon>Myxococcales</taxon>
        <taxon>Sorangiineae</taxon>
        <taxon>Pendulisporaceae</taxon>
        <taxon>Pendulispora</taxon>
    </lineage>
</organism>
<evidence type="ECO:0000313" key="14">
    <source>
        <dbReference type="Proteomes" id="UP001370348"/>
    </source>
</evidence>
<evidence type="ECO:0000256" key="9">
    <source>
        <dbReference type="ARBA" id="ARBA00023316"/>
    </source>
</evidence>
<sequence>MKGLWLGFLAGIVSSAVTAPLEADASVHHALGLTKKKGAEYLADGRSPPDDSPLLATFVQVHTGERVAFDARSPSIERFSRLLADRVTGSSTPLDPRLLELLRTLVARYPGARIELVSGFRSPKLNEMLRKKGHHVASHSQHSLGHACDFRIVPDGAVRPLAPSFVERQIRAAGWEGGVGIYPTQKDWFVHADVGPNRRWVSK</sequence>
<keyword evidence="9" id="KW-0961">Cell wall biogenesis/degradation</keyword>
<dbReference type="PANTHER" id="PTHR37425:SF1">
    <property type="entry name" value="OUTER MEMBRANE PROTEIN"/>
    <property type="match status" value="1"/>
</dbReference>
<evidence type="ECO:0000256" key="6">
    <source>
        <dbReference type="ARBA" id="ARBA00022801"/>
    </source>
</evidence>
<keyword evidence="6" id="KW-0378">Hydrolase</keyword>
<dbReference type="RefSeq" id="WP_394826906.1">
    <property type="nucleotide sequence ID" value="NZ_CP089984.1"/>
</dbReference>
<dbReference type="SUPFAM" id="SSF55166">
    <property type="entry name" value="Hedgehog/DD-peptidase"/>
    <property type="match status" value="1"/>
</dbReference>
<comment type="cofactor">
    <cofactor evidence="1">
        <name>Zn(2+)</name>
        <dbReference type="ChEBI" id="CHEBI:29105"/>
    </cofactor>
</comment>
<evidence type="ECO:0000256" key="11">
    <source>
        <dbReference type="ARBA" id="ARBA00093666"/>
    </source>
</evidence>
<gene>
    <name evidence="13" type="ORF">LZC94_08330</name>
</gene>
<accession>A0ABZ2M634</accession>
<dbReference type="PANTHER" id="PTHR37425">
    <property type="match status" value="1"/>
</dbReference>
<keyword evidence="4" id="KW-0479">Metal-binding</keyword>
<keyword evidence="8" id="KW-0482">Metalloprotease</keyword>
<feature type="signal peptide" evidence="12">
    <location>
        <begin position="1"/>
        <end position="19"/>
    </location>
</feature>
<dbReference type="InterPro" id="IPR009045">
    <property type="entry name" value="Zn_M74/Hedgehog-like"/>
</dbReference>
<dbReference type="Gene3D" id="3.30.1380.10">
    <property type="match status" value="1"/>
</dbReference>
<evidence type="ECO:0000256" key="10">
    <source>
        <dbReference type="ARBA" id="ARBA00093448"/>
    </source>
</evidence>
<dbReference type="EMBL" id="CP089984">
    <property type="protein sequence ID" value="WXB17276.1"/>
    <property type="molecule type" value="Genomic_DNA"/>
</dbReference>
<dbReference type="InterPro" id="IPR010275">
    <property type="entry name" value="MepK"/>
</dbReference>
<name>A0ABZ2M634_9BACT</name>
<reference evidence="13 14" key="1">
    <citation type="submission" date="2021-12" db="EMBL/GenBank/DDBJ databases">
        <title>Discovery of the Pendulisporaceae a myxobacterial family with distinct sporulation behavior and unique specialized metabolism.</title>
        <authorList>
            <person name="Garcia R."/>
            <person name="Popoff A."/>
            <person name="Bader C.D."/>
            <person name="Loehr J."/>
            <person name="Walesch S."/>
            <person name="Walt C."/>
            <person name="Boldt J."/>
            <person name="Bunk B."/>
            <person name="Haeckl F.J.F.P.J."/>
            <person name="Gunesch A.P."/>
            <person name="Birkelbach J."/>
            <person name="Nuebel U."/>
            <person name="Pietschmann T."/>
            <person name="Bach T."/>
            <person name="Mueller R."/>
        </authorList>
    </citation>
    <scope>NUCLEOTIDE SEQUENCE [LARGE SCALE GENOMIC DNA]</scope>
    <source>
        <strain evidence="13 14">MSr11954</strain>
    </source>
</reference>
<comment type="pathway">
    <text evidence="2">Cell wall biogenesis; cell wall polysaccharide biosynthesis.</text>
</comment>
<keyword evidence="14" id="KW-1185">Reference proteome</keyword>
<proteinExistence type="inferred from homology"/>
<evidence type="ECO:0000256" key="1">
    <source>
        <dbReference type="ARBA" id="ARBA00001947"/>
    </source>
</evidence>
<evidence type="ECO:0000256" key="8">
    <source>
        <dbReference type="ARBA" id="ARBA00023049"/>
    </source>
</evidence>
<comment type="similarity">
    <text evidence="10">Belongs to the peptidase M15 family.</text>
</comment>
<keyword evidence="7" id="KW-0862">Zinc</keyword>
<evidence type="ECO:0000256" key="5">
    <source>
        <dbReference type="ARBA" id="ARBA00022729"/>
    </source>
</evidence>
<evidence type="ECO:0000313" key="13">
    <source>
        <dbReference type="EMBL" id="WXB17276.1"/>
    </source>
</evidence>
<dbReference type="Proteomes" id="UP001370348">
    <property type="component" value="Chromosome"/>
</dbReference>
<evidence type="ECO:0000256" key="12">
    <source>
        <dbReference type="SAM" id="SignalP"/>
    </source>
</evidence>
<feature type="chain" id="PRO_5047511283" description="Murein endopeptidase K" evidence="12">
    <location>
        <begin position="20"/>
        <end position="203"/>
    </location>
</feature>
<evidence type="ECO:0000256" key="2">
    <source>
        <dbReference type="ARBA" id="ARBA00004776"/>
    </source>
</evidence>
<evidence type="ECO:0000256" key="3">
    <source>
        <dbReference type="ARBA" id="ARBA00022670"/>
    </source>
</evidence>